<evidence type="ECO:0000256" key="2">
    <source>
        <dbReference type="ARBA" id="ARBA00023315"/>
    </source>
</evidence>
<sequence>MRILAQVDHDRRTALHTRLRASNTAASPALARLRDSADDEEVPLHVWALGGEESDTAPDMRNLQLAETAAHAPSKGGLIDPTQAPPKPPAAPTSNPTTVPELLGQHAPGAAAQPTLPPLAGADDLLGGLVGHTWARWLHITYLFVLPAERGAGLGRTLLQHAERLARDRGCVAAIVQTWDFQAPEFYIANGYEVAGKVEGYPPGITDFTLVKRFNDGEKATVRLGVTDV</sequence>
<dbReference type="Proteomes" id="UP000053611">
    <property type="component" value="Unassembled WGS sequence"/>
</dbReference>
<dbReference type="InterPro" id="IPR051556">
    <property type="entry name" value="N-term/lysine_N-AcTrnsfr"/>
</dbReference>
<keyword evidence="6" id="KW-1185">Reference proteome</keyword>
<dbReference type="InterPro" id="IPR016181">
    <property type="entry name" value="Acyl_CoA_acyltransferase"/>
</dbReference>
<organism evidence="5 6">
    <name type="scientific">Cutaneotrichosporon oleaginosum</name>
    <dbReference type="NCBI Taxonomy" id="879819"/>
    <lineage>
        <taxon>Eukaryota</taxon>
        <taxon>Fungi</taxon>
        <taxon>Dikarya</taxon>
        <taxon>Basidiomycota</taxon>
        <taxon>Agaricomycotina</taxon>
        <taxon>Tremellomycetes</taxon>
        <taxon>Trichosporonales</taxon>
        <taxon>Trichosporonaceae</taxon>
        <taxon>Cutaneotrichosporon</taxon>
    </lineage>
</organism>
<dbReference type="EMBL" id="KQ087187">
    <property type="protein sequence ID" value="KLT44355.1"/>
    <property type="molecule type" value="Genomic_DNA"/>
</dbReference>
<reference evidence="5 6" key="1">
    <citation type="submission" date="2015-03" db="EMBL/GenBank/DDBJ databases">
        <title>Genomics and transcriptomics of the oil-accumulating basidiomycete yeast T. oleaginosus allow insights into substrate utilization and the diverse evolutionary trajectories of mating systems in fungi.</title>
        <authorList>
            <consortium name="DOE Joint Genome Institute"/>
            <person name="Kourist R."/>
            <person name="Kracht O."/>
            <person name="Bracharz F."/>
            <person name="Lipzen A."/>
            <person name="Nolan M."/>
            <person name="Ohm R."/>
            <person name="Grigoriev I."/>
            <person name="Sun S."/>
            <person name="Heitman J."/>
            <person name="Bruck T."/>
            <person name="Nowrousian M."/>
        </authorList>
    </citation>
    <scope>NUCLEOTIDE SEQUENCE [LARGE SCALE GENOMIC DNA]</scope>
    <source>
        <strain evidence="5 6">IBC0246</strain>
    </source>
</reference>
<evidence type="ECO:0000256" key="1">
    <source>
        <dbReference type="ARBA" id="ARBA00022679"/>
    </source>
</evidence>
<keyword evidence="1 5" id="KW-0808">Transferase</keyword>
<dbReference type="PROSITE" id="PS51186">
    <property type="entry name" value="GNAT"/>
    <property type="match status" value="1"/>
</dbReference>
<dbReference type="InterPro" id="IPR000182">
    <property type="entry name" value="GNAT_dom"/>
</dbReference>
<feature type="region of interest" description="Disordered" evidence="3">
    <location>
        <begin position="69"/>
        <end position="103"/>
    </location>
</feature>
<dbReference type="Gene3D" id="3.40.630.30">
    <property type="match status" value="1"/>
</dbReference>
<evidence type="ECO:0000256" key="3">
    <source>
        <dbReference type="SAM" id="MobiDB-lite"/>
    </source>
</evidence>
<dbReference type="RefSeq" id="XP_018280846.1">
    <property type="nucleotide sequence ID" value="XM_018422415.1"/>
</dbReference>
<protein>
    <submittedName>
        <fullName evidence="5">Acyl-CoA N-acyltransferase</fullName>
    </submittedName>
</protein>
<gene>
    <name evidence="5" type="ORF">CC85DRAFT_283598</name>
</gene>
<evidence type="ECO:0000313" key="6">
    <source>
        <dbReference type="Proteomes" id="UP000053611"/>
    </source>
</evidence>
<name>A0A0J0XTF6_9TREE</name>
<dbReference type="OrthoDB" id="41532at2759"/>
<dbReference type="PANTHER" id="PTHR42919:SF8">
    <property type="entry name" value="N-ALPHA-ACETYLTRANSFERASE 50"/>
    <property type="match status" value="1"/>
</dbReference>
<proteinExistence type="predicted"/>
<feature type="domain" description="N-acetyltransferase" evidence="4">
    <location>
        <begin position="123"/>
        <end position="215"/>
    </location>
</feature>
<dbReference type="GO" id="GO:0016747">
    <property type="term" value="F:acyltransferase activity, transferring groups other than amino-acyl groups"/>
    <property type="evidence" value="ECO:0007669"/>
    <property type="project" value="InterPro"/>
</dbReference>
<dbReference type="PANTHER" id="PTHR42919">
    <property type="entry name" value="N-ALPHA-ACETYLTRANSFERASE"/>
    <property type="match status" value="1"/>
</dbReference>
<dbReference type="Pfam" id="PF00583">
    <property type="entry name" value="Acetyltransf_1"/>
    <property type="match status" value="1"/>
</dbReference>
<dbReference type="CDD" id="cd04301">
    <property type="entry name" value="NAT_SF"/>
    <property type="match status" value="1"/>
</dbReference>
<evidence type="ECO:0000259" key="4">
    <source>
        <dbReference type="PROSITE" id="PS51186"/>
    </source>
</evidence>
<keyword evidence="2 5" id="KW-0012">Acyltransferase</keyword>
<accession>A0A0J0XTF6</accession>
<dbReference type="GeneID" id="28983018"/>
<dbReference type="SUPFAM" id="SSF55729">
    <property type="entry name" value="Acyl-CoA N-acyltransferases (Nat)"/>
    <property type="match status" value="1"/>
</dbReference>
<evidence type="ECO:0000313" key="5">
    <source>
        <dbReference type="EMBL" id="KLT44355.1"/>
    </source>
</evidence>
<dbReference type="AlphaFoldDB" id="A0A0J0XTF6"/>